<reference evidence="2 3" key="2">
    <citation type="journal article" date="2019" name="G3 (Bethesda)">
        <title>Hybrid Assembly of the Genome of the Entomopathogenic Nematode Steinernema carpocapsae Identifies the X-Chromosome.</title>
        <authorList>
            <person name="Serra L."/>
            <person name="Macchietto M."/>
            <person name="Macias-Munoz A."/>
            <person name="McGill C.J."/>
            <person name="Rodriguez I.M."/>
            <person name="Rodriguez B."/>
            <person name="Murad R."/>
            <person name="Mortazavi A."/>
        </authorList>
    </citation>
    <scope>NUCLEOTIDE SEQUENCE [LARGE SCALE GENOMIC DNA]</scope>
    <source>
        <strain evidence="2 3">ALL</strain>
    </source>
</reference>
<keyword evidence="1" id="KW-1133">Transmembrane helix</keyword>
<gene>
    <name evidence="2" type="ORF">L596_015677</name>
</gene>
<protein>
    <submittedName>
        <fullName evidence="2">Uncharacterized protein</fullName>
    </submittedName>
</protein>
<dbReference type="AlphaFoldDB" id="A0A4V6A381"/>
<keyword evidence="1" id="KW-0472">Membrane</keyword>
<evidence type="ECO:0000313" key="2">
    <source>
        <dbReference type="EMBL" id="TKR81875.1"/>
    </source>
</evidence>
<comment type="caution">
    <text evidence="2">The sequence shown here is derived from an EMBL/GenBank/DDBJ whole genome shotgun (WGS) entry which is preliminary data.</text>
</comment>
<evidence type="ECO:0000313" key="3">
    <source>
        <dbReference type="Proteomes" id="UP000298663"/>
    </source>
</evidence>
<accession>A0A4V6A381</accession>
<name>A0A4V6A381_STECR</name>
<dbReference type="EMBL" id="AZBU02000004">
    <property type="protein sequence ID" value="TKR81875.1"/>
    <property type="molecule type" value="Genomic_DNA"/>
</dbReference>
<proteinExistence type="predicted"/>
<keyword evidence="3" id="KW-1185">Reference proteome</keyword>
<sequence>MGNIGSSKASIDSSSLLLPHLAKRDYGAIDSSDSGAQPAQSLRRSHFDLKSITVDTFALIFSCCFLLYTIIIVPIQDIITEPIYGAVNKQLAIKPGRKRHRQIEGPPTKVARTIETFSTRRSRMKTTNLM</sequence>
<feature type="transmembrane region" description="Helical" evidence="1">
    <location>
        <begin position="52"/>
        <end position="73"/>
    </location>
</feature>
<keyword evidence="1" id="KW-0812">Transmembrane</keyword>
<organism evidence="2 3">
    <name type="scientific">Steinernema carpocapsae</name>
    <name type="common">Entomopathogenic nematode</name>
    <dbReference type="NCBI Taxonomy" id="34508"/>
    <lineage>
        <taxon>Eukaryota</taxon>
        <taxon>Metazoa</taxon>
        <taxon>Ecdysozoa</taxon>
        <taxon>Nematoda</taxon>
        <taxon>Chromadorea</taxon>
        <taxon>Rhabditida</taxon>
        <taxon>Tylenchina</taxon>
        <taxon>Panagrolaimomorpha</taxon>
        <taxon>Strongyloidoidea</taxon>
        <taxon>Steinernematidae</taxon>
        <taxon>Steinernema</taxon>
    </lineage>
</organism>
<dbReference type="Proteomes" id="UP000298663">
    <property type="component" value="Unassembled WGS sequence"/>
</dbReference>
<evidence type="ECO:0000256" key="1">
    <source>
        <dbReference type="SAM" id="Phobius"/>
    </source>
</evidence>
<reference evidence="2 3" key="1">
    <citation type="journal article" date="2015" name="Genome Biol.">
        <title>Comparative genomics of Steinernema reveals deeply conserved gene regulatory networks.</title>
        <authorList>
            <person name="Dillman A.R."/>
            <person name="Macchietto M."/>
            <person name="Porter C.F."/>
            <person name="Rogers A."/>
            <person name="Williams B."/>
            <person name="Antoshechkin I."/>
            <person name="Lee M.M."/>
            <person name="Goodwin Z."/>
            <person name="Lu X."/>
            <person name="Lewis E.E."/>
            <person name="Goodrich-Blair H."/>
            <person name="Stock S.P."/>
            <person name="Adams B.J."/>
            <person name="Sternberg P.W."/>
            <person name="Mortazavi A."/>
        </authorList>
    </citation>
    <scope>NUCLEOTIDE SEQUENCE [LARGE SCALE GENOMIC DNA]</scope>
    <source>
        <strain evidence="2 3">ALL</strain>
    </source>
</reference>